<keyword evidence="7 10" id="KW-0472">Membrane</keyword>
<keyword evidence="12" id="KW-1185">Reference proteome</keyword>
<keyword evidence="4 10" id="KW-0812">Transmembrane</keyword>
<dbReference type="GO" id="GO:0004934">
    <property type="term" value="F:mating-type alpha-factor pheromone receptor activity"/>
    <property type="evidence" value="ECO:0007669"/>
    <property type="project" value="InterPro"/>
</dbReference>
<gene>
    <name evidence="11" type="ORF">BDV98DRAFT_516560</name>
</gene>
<sequence length="322" mass="36979">MHSLDPTYPLFPICSFLAFILPLIPLPWHLKAWNSGLCYYIFWTSLASLNLFINSVVWASDAINRAPIFCDISIRISAGASIGIPAASLCIVKRLYTISTVQSAQTTRAEKRRVVLIDSLICILFPLIIVALQTIVLGHRFDILEGAGCIPAVYNTHLTYFIFSMWPAVIGFISAIYFLTLLAFRRRQMEFNQYLRNSTSLTISRYFRLMALVTTETLFTVPLTLFTIILSVKQAPPNPWISWEETHYDFWRVEQYPAILWRSNFFVVVGTELSRWVVPLCAFIFFAFFGFAEEARKNYNEAFLAASKFTKLDRVFTKLRPV</sequence>
<feature type="transmembrane region" description="Helical" evidence="10">
    <location>
        <begin position="273"/>
        <end position="292"/>
    </location>
</feature>
<dbReference type="EMBL" id="ML178869">
    <property type="protein sequence ID" value="TFK95986.1"/>
    <property type="molecule type" value="Genomic_DNA"/>
</dbReference>
<keyword evidence="5 10" id="KW-1133">Transmembrane helix</keyword>
<feature type="transmembrane region" description="Helical" evidence="10">
    <location>
        <begin position="6"/>
        <end position="25"/>
    </location>
</feature>
<dbReference type="PRINTS" id="PR00899">
    <property type="entry name" value="GPCRSTE3"/>
</dbReference>
<name>A0A5C3Q393_9AGAR</name>
<evidence type="ECO:0000256" key="10">
    <source>
        <dbReference type="SAM" id="Phobius"/>
    </source>
</evidence>
<dbReference type="OrthoDB" id="2874149at2759"/>
<evidence type="ECO:0000256" key="5">
    <source>
        <dbReference type="ARBA" id="ARBA00022989"/>
    </source>
</evidence>
<dbReference type="AlphaFoldDB" id="A0A5C3Q393"/>
<feature type="transmembrane region" description="Helical" evidence="10">
    <location>
        <begin position="113"/>
        <end position="138"/>
    </location>
</feature>
<evidence type="ECO:0000256" key="6">
    <source>
        <dbReference type="ARBA" id="ARBA00023040"/>
    </source>
</evidence>
<dbReference type="STRING" id="1884261.A0A5C3Q393"/>
<comment type="similarity">
    <text evidence="2">Belongs to the G-protein coupled receptor 4 family.</text>
</comment>
<comment type="subcellular location">
    <subcellularLocation>
        <location evidence="1">Membrane</location>
        <topology evidence="1">Multi-pass membrane protein</topology>
    </subcellularLocation>
</comment>
<dbReference type="InterPro" id="IPR001499">
    <property type="entry name" value="GPCR_STE3"/>
</dbReference>
<feature type="transmembrane region" description="Helical" evidence="10">
    <location>
        <begin position="205"/>
        <end position="230"/>
    </location>
</feature>
<dbReference type="GO" id="GO:0000750">
    <property type="term" value="P:pheromone-dependent signal transduction involved in conjugation with cellular fusion"/>
    <property type="evidence" value="ECO:0007669"/>
    <property type="project" value="TreeGrafter"/>
</dbReference>
<evidence type="ECO:0000256" key="9">
    <source>
        <dbReference type="ARBA" id="ARBA00023224"/>
    </source>
</evidence>
<dbReference type="PRINTS" id="PR00901">
    <property type="entry name" value="PHEROMONEBAR"/>
</dbReference>
<dbReference type="Proteomes" id="UP000305067">
    <property type="component" value="Unassembled WGS sequence"/>
</dbReference>
<keyword evidence="9" id="KW-0807">Transducer</keyword>
<evidence type="ECO:0000256" key="4">
    <source>
        <dbReference type="ARBA" id="ARBA00022692"/>
    </source>
</evidence>
<evidence type="ECO:0000256" key="7">
    <source>
        <dbReference type="ARBA" id="ARBA00023136"/>
    </source>
</evidence>
<evidence type="ECO:0000256" key="3">
    <source>
        <dbReference type="ARBA" id="ARBA00022507"/>
    </source>
</evidence>
<reference evidence="11 12" key="1">
    <citation type="journal article" date="2019" name="Nat. Ecol. Evol.">
        <title>Megaphylogeny resolves global patterns of mushroom evolution.</title>
        <authorList>
            <person name="Varga T."/>
            <person name="Krizsan K."/>
            <person name="Foldi C."/>
            <person name="Dima B."/>
            <person name="Sanchez-Garcia M."/>
            <person name="Sanchez-Ramirez S."/>
            <person name="Szollosi G.J."/>
            <person name="Szarkandi J.G."/>
            <person name="Papp V."/>
            <person name="Albert L."/>
            <person name="Andreopoulos W."/>
            <person name="Angelini C."/>
            <person name="Antonin V."/>
            <person name="Barry K.W."/>
            <person name="Bougher N.L."/>
            <person name="Buchanan P."/>
            <person name="Buyck B."/>
            <person name="Bense V."/>
            <person name="Catcheside P."/>
            <person name="Chovatia M."/>
            <person name="Cooper J."/>
            <person name="Damon W."/>
            <person name="Desjardin D."/>
            <person name="Finy P."/>
            <person name="Geml J."/>
            <person name="Haridas S."/>
            <person name="Hughes K."/>
            <person name="Justo A."/>
            <person name="Karasinski D."/>
            <person name="Kautmanova I."/>
            <person name="Kiss B."/>
            <person name="Kocsube S."/>
            <person name="Kotiranta H."/>
            <person name="LaButti K.M."/>
            <person name="Lechner B.E."/>
            <person name="Liimatainen K."/>
            <person name="Lipzen A."/>
            <person name="Lukacs Z."/>
            <person name="Mihaltcheva S."/>
            <person name="Morgado L.N."/>
            <person name="Niskanen T."/>
            <person name="Noordeloos M.E."/>
            <person name="Ohm R.A."/>
            <person name="Ortiz-Santana B."/>
            <person name="Ovrebo C."/>
            <person name="Racz N."/>
            <person name="Riley R."/>
            <person name="Savchenko A."/>
            <person name="Shiryaev A."/>
            <person name="Soop K."/>
            <person name="Spirin V."/>
            <person name="Szebenyi C."/>
            <person name="Tomsovsky M."/>
            <person name="Tulloss R.E."/>
            <person name="Uehling J."/>
            <person name="Grigoriev I.V."/>
            <person name="Vagvolgyi C."/>
            <person name="Papp T."/>
            <person name="Martin F.M."/>
            <person name="Miettinen O."/>
            <person name="Hibbett D.S."/>
            <person name="Nagy L.G."/>
        </authorList>
    </citation>
    <scope>NUCLEOTIDE SEQUENCE [LARGE SCALE GENOMIC DNA]</scope>
    <source>
        <strain evidence="11 12">CBS 309.79</strain>
    </source>
</reference>
<keyword evidence="3" id="KW-0589">Pheromone response</keyword>
<keyword evidence="6" id="KW-0297">G-protein coupled receptor</keyword>
<protein>
    <submittedName>
        <fullName evidence="11">Fungal pheromone STE3G-protein-coupled receptor</fullName>
    </submittedName>
</protein>
<proteinExistence type="inferred from homology"/>
<evidence type="ECO:0000313" key="12">
    <source>
        <dbReference type="Proteomes" id="UP000305067"/>
    </source>
</evidence>
<organism evidence="11 12">
    <name type="scientific">Pterulicium gracile</name>
    <dbReference type="NCBI Taxonomy" id="1884261"/>
    <lineage>
        <taxon>Eukaryota</taxon>
        <taxon>Fungi</taxon>
        <taxon>Dikarya</taxon>
        <taxon>Basidiomycota</taxon>
        <taxon>Agaricomycotina</taxon>
        <taxon>Agaricomycetes</taxon>
        <taxon>Agaricomycetidae</taxon>
        <taxon>Agaricales</taxon>
        <taxon>Pleurotineae</taxon>
        <taxon>Pterulaceae</taxon>
        <taxon>Pterulicium</taxon>
    </lineage>
</organism>
<evidence type="ECO:0000256" key="8">
    <source>
        <dbReference type="ARBA" id="ARBA00023170"/>
    </source>
</evidence>
<accession>A0A5C3Q393</accession>
<keyword evidence="8 11" id="KW-0675">Receptor</keyword>
<dbReference type="GO" id="GO:0005886">
    <property type="term" value="C:plasma membrane"/>
    <property type="evidence" value="ECO:0007669"/>
    <property type="project" value="TreeGrafter"/>
</dbReference>
<dbReference type="Pfam" id="PF02076">
    <property type="entry name" value="STE3"/>
    <property type="match status" value="1"/>
</dbReference>
<dbReference type="PANTHER" id="PTHR28097">
    <property type="entry name" value="PHEROMONE A FACTOR RECEPTOR"/>
    <property type="match status" value="1"/>
</dbReference>
<evidence type="ECO:0000256" key="2">
    <source>
        <dbReference type="ARBA" id="ARBA00011085"/>
    </source>
</evidence>
<feature type="transmembrane region" description="Helical" evidence="10">
    <location>
        <begin position="37"/>
        <end position="60"/>
    </location>
</feature>
<evidence type="ECO:0000256" key="1">
    <source>
        <dbReference type="ARBA" id="ARBA00004141"/>
    </source>
</evidence>
<evidence type="ECO:0000313" key="11">
    <source>
        <dbReference type="EMBL" id="TFK95986.1"/>
    </source>
</evidence>
<feature type="transmembrane region" description="Helical" evidence="10">
    <location>
        <begin position="158"/>
        <end position="184"/>
    </location>
</feature>
<dbReference type="PANTHER" id="PTHR28097:SF1">
    <property type="entry name" value="PHEROMONE A FACTOR RECEPTOR"/>
    <property type="match status" value="1"/>
</dbReference>
<dbReference type="InterPro" id="IPR000481">
    <property type="entry name" value="GPCR_Pheromne_B_alpha_rcpt"/>
</dbReference>
<dbReference type="CDD" id="cd14966">
    <property type="entry name" value="7tmD_STE3"/>
    <property type="match status" value="1"/>
</dbReference>